<reference evidence="1" key="2">
    <citation type="journal article" date="2024" name="Plant">
        <title>Genomic evolution and insights into agronomic trait innovations of Sesamum species.</title>
        <authorList>
            <person name="Miao H."/>
            <person name="Wang L."/>
            <person name="Qu L."/>
            <person name="Liu H."/>
            <person name="Sun Y."/>
            <person name="Le M."/>
            <person name="Wang Q."/>
            <person name="Wei S."/>
            <person name="Zheng Y."/>
            <person name="Lin W."/>
            <person name="Duan Y."/>
            <person name="Cao H."/>
            <person name="Xiong S."/>
            <person name="Wang X."/>
            <person name="Wei L."/>
            <person name="Li C."/>
            <person name="Ma Q."/>
            <person name="Ju M."/>
            <person name="Zhao R."/>
            <person name="Li G."/>
            <person name="Mu C."/>
            <person name="Tian Q."/>
            <person name="Mei H."/>
            <person name="Zhang T."/>
            <person name="Gao T."/>
            <person name="Zhang H."/>
        </authorList>
    </citation>
    <scope>NUCLEOTIDE SEQUENCE</scope>
    <source>
        <strain evidence="1">KEN1</strain>
    </source>
</reference>
<gene>
    <name evidence="1" type="ORF">Slati_2135200</name>
</gene>
<reference evidence="1" key="1">
    <citation type="submission" date="2020-06" db="EMBL/GenBank/DDBJ databases">
        <authorList>
            <person name="Li T."/>
            <person name="Hu X."/>
            <person name="Zhang T."/>
            <person name="Song X."/>
            <person name="Zhang H."/>
            <person name="Dai N."/>
            <person name="Sheng W."/>
            <person name="Hou X."/>
            <person name="Wei L."/>
        </authorList>
    </citation>
    <scope>NUCLEOTIDE SEQUENCE</scope>
    <source>
        <strain evidence="1">KEN1</strain>
        <tissue evidence="1">Leaf</tissue>
    </source>
</reference>
<evidence type="ECO:0000313" key="1">
    <source>
        <dbReference type="EMBL" id="KAL0444125.1"/>
    </source>
</evidence>
<proteinExistence type="predicted"/>
<dbReference type="EMBL" id="JACGWN010000007">
    <property type="protein sequence ID" value="KAL0444125.1"/>
    <property type="molecule type" value="Genomic_DNA"/>
</dbReference>
<name>A0AAW2WRS9_9LAMI</name>
<sequence>MNEAVVGCLLFWSDEESTIHALLRCSFTRQVWALSNLPWSQIHRDTEVECEWVWQTYSALDKRMGDQFFMVCWALWKHRNGAVMERKIQTPLQVVRGALRYQTEYAAAVQSLTLCLD</sequence>
<accession>A0AAW2WRS9</accession>
<comment type="caution">
    <text evidence="1">The sequence shown here is derived from an EMBL/GenBank/DDBJ whole genome shotgun (WGS) entry which is preliminary data.</text>
</comment>
<organism evidence="1">
    <name type="scientific">Sesamum latifolium</name>
    <dbReference type="NCBI Taxonomy" id="2727402"/>
    <lineage>
        <taxon>Eukaryota</taxon>
        <taxon>Viridiplantae</taxon>
        <taxon>Streptophyta</taxon>
        <taxon>Embryophyta</taxon>
        <taxon>Tracheophyta</taxon>
        <taxon>Spermatophyta</taxon>
        <taxon>Magnoliopsida</taxon>
        <taxon>eudicotyledons</taxon>
        <taxon>Gunneridae</taxon>
        <taxon>Pentapetalae</taxon>
        <taxon>asterids</taxon>
        <taxon>lamiids</taxon>
        <taxon>Lamiales</taxon>
        <taxon>Pedaliaceae</taxon>
        <taxon>Sesamum</taxon>
    </lineage>
</organism>
<protein>
    <recommendedName>
        <fullName evidence="2">Reverse transcriptase zinc-binding domain-containing protein</fullName>
    </recommendedName>
</protein>
<dbReference type="AlphaFoldDB" id="A0AAW2WRS9"/>
<evidence type="ECO:0008006" key="2">
    <source>
        <dbReference type="Google" id="ProtNLM"/>
    </source>
</evidence>